<organism evidence="3 4">
    <name type="scientific">Exophiala spinifera</name>
    <dbReference type="NCBI Taxonomy" id="91928"/>
    <lineage>
        <taxon>Eukaryota</taxon>
        <taxon>Fungi</taxon>
        <taxon>Dikarya</taxon>
        <taxon>Ascomycota</taxon>
        <taxon>Pezizomycotina</taxon>
        <taxon>Eurotiomycetes</taxon>
        <taxon>Chaetothyriomycetidae</taxon>
        <taxon>Chaetothyriales</taxon>
        <taxon>Herpotrichiellaceae</taxon>
        <taxon>Exophiala</taxon>
    </lineage>
</organism>
<feature type="region of interest" description="Disordered" evidence="1">
    <location>
        <begin position="266"/>
        <end position="309"/>
    </location>
</feature>
<dbReference type="AlphaFoldDB" id="A0A0D1YFA1"/>
<evidence type="ECO:0000256" key="1">
    <source>
        <dbReference type="SAM" id="MobiDB-lite"/>
    </source>
</evidence>
<gene>
    <name evidence="3" type="ORF">PV08_08967</name>
</gene>
<dbReference type="VEuPathDB" id="FungiDB:PV08_08967"/>
<dbReference type="EMBL" id="KN847497">
    <property type="protein sequence ID" value="KIW13776.1"/>
    <property type="molecule type" value="Genomic_DNA"/>
</dbReference>
<name>A0A0D1YFA1_9EURO</name>
<feature type="compositionally biased region" description="Basic and acidic residues" evidence="1">
    <location>
        <begin position="299"/>
        <end position="309"/>
    </location>
</feature>
<feature type="domain" description="Myb-like DNA-binding" evidence="2">
    <location>
        <begin position="13"/>
        <end position="60"/>
    </location>
</feature>
<dbReference type="OrthoDB" id="5353914at2759"/>
<evidence type="ECO:0000313" key="4">
    <source>
        <dbReference type="Proteomes" id="UP000053328"/>
    </source>
</evidence>
<dbReference type="HOGENOM" id="CLU_1015632_0_0_1"/>
<keyword evidence="4" id="KW-1185">Reference proteome</keyword>
<accession>A0A0D1YFA1</accession>
<dbReference type="InterPro" id="IPR054505">
    <property type="entry name" value="Myb_DNA-bind_8"/>
</dbReference>
<evidence type="ECO:0000259" key="2">
    <source>
        <dbReference type="Pfam" id="PF22980"/>
    </source>
</evidence>
<dbReference type="Proteomes" id="UP000053328">
    <property type="component" value="Unassembled WGS sequence"/>
</dbReference>
<evidence type="ECO:0000313" key="3">
    <source>
        <dbReference type="EMBL" id="KIW13776.1"/>
    </source>
</evidence>
<dbReference type="Pfam" id="PF22980">
    <property type="entry name" value="Myb_DNA-bind_8"/>
    <property type="match status" value="1"/>
</dbReference>
<reference evidence="3 4" key="1">
    <citation type="submission" date="2015-01" db="EMBL/GenBank/DDBJ databases">
        <title>The Genome Sequence of Exophiala spinifera CBS89968.</title>
        <authorList>
            <consortium name="The Broad Institute Genomics Platform"/>
            <person name="Cuomo C."/>
            <person name="de Hoog S."/>
            <person name="Gorbushina A."/>
            <person name="Stielow B."/>
            <person name="Teixiera M."/>
            <person name="Abouelleil A."/>
            <person name="Chapman S.B."/>
            <person name="Priest M."/>
            <person name="Young S.K."/>
            <person name="Wortman J."/>
            <person name="Nusbaum C."/>
            <person name="Birren B."/>
        </authorList>
    </citation>
    <scope>NUCLEOTIDE SEQUENCE [LARGE SCALE GENOMIC DNA]</scope>
    <source>
        <strain evidence="3 4">CBS 89968</strain>
    </source>
</reference>
<dbReference type="RefSeq" id="XP_016233992.1">
    <property type="nucleotide sequence ID" value="XM_016383289.1"/>
</dbReference>
<protein>
    <recommendedName>
        <fullName evidence="2">Myb-like DNA-binding domain-containing protein</fullName>
    </recommendedName>
</protein>
<feature type="region of interest" description="Disordered" evidence="1">
    <location>
        <begin position="101"/>
        <end position="172"/>
    </location>
</feature>
<dbReference type="GeneID" id="27336050"/>
<dbReference type="STRING" id="91928.A0A0D1YFA1"/>
<proteinExistence type="predicted"/>
<sequence>MLKAHKNTRKATPDDQIRFLIACCKHSNYGRIDHAAVATDCGITSKGASAKRYERLLKAYSTPEGTCEVADPDDDADDDEVPMAALAHKRKATDDDLVEARSTKKQANNRQFMAPSTVKASNITAPDITRASLKSQVPPVEQRKTKTAAPVRLPNHLPARPPSPRPSSQRTTEHMLFPDIPPAYFAPMPSAHYPPPYTHLMPSFPPSRYDYFSPGRVPSPDVPRDFVRRYQEANSMLRGDDHDLDRHSSGELFKPVIGERYPIRLKPQAPPVQGHGAVDHQPKIPPPPQEVQPAPAKPMAEKEDFNSEL</sequence>